<organism evidence="2 3">
    <name type="scientific">Geodia barretti</name>
    <name type="common">Barrett's horny sponge</name>
    <dbReference type="NCBI Taxonomy" id="519541"/>
    <lineage>
        <taxon>Eukaryota</taxon>
        <taxon>Metazoa</taxon>
        <taxon>Porifera</taxon>
        <taxon>Demospongiae</taxon>
        <taxon>Heteroscleromorpha</taxon>
        <taxon>Tetractinellida</taxon>
        <taxon>Astrophorina</taxon>
        <taxon>Geodiidae</taxon>
        <taxon>Geodia</taxon>
    </lineage>
</organism>
<evidence type="ECO:0000313" key="3">
    <source>
        <dbReference type="Proteomes" id="UP001174909"/>
    </source>
</evidence>
<accession>A0AA35RMP8</accession>
<gene>
    <name evidence="2" type="ORF">GBAR_LOCUS8964</name>
</gene>
<dbReference type="EMBL" id="CASHTH010001354">
    <property type="protein sequence ID" value="CAI8014324.1"/>
    <property type="molecule type" value="Genomic_DNA"/>
</dbReference>
<name>A0AA35RMP8_GEOBA</name>
<comment type="caution">
    <text evidence="2">The sequence shown here is derived from an EMBL/GenBank/DDBJ whole genome shotgun (WGS) entry which is preliminary data.</text>
</comment>
<feature type="compositionally biased region" description="Low complexity" evidence="1">
    <location>
        <begin position="181"/>
        <end position="192"/>
    </location>
</feature>
<dbReference type="Proteomes" id="UP001174909">
    <property type="component" value="Unassembled WGS sequence"/>
</dbReference>
<feature type="compositionally biased region" description="Gly residues" evidence="1">
    <location>
        <begin position="193"/>
        <end position="203"/>
    </location>
</feature>
<proteinExistence type="predicted"/>
<keyword evidence="3" id="KW-1185">Reference proteome</keyword>
<reference evidence="2" key="1">
    <citation type="submission" date="2023-03" db="EMBL/GenBank/DDBJ databases">
        <authorList>
            <person name="Steffen K."/>
            <person name="Cardenas P."/>
        </authorList>
    </citation>
    <scope>NUCLEOTIDE SEQUENCE</scope>
</reference>
<evidence type="ECO:0000256" key="1">
    <source>
        <dbReference type="SAM" id="MobiDB-lite"/>
    </source>
</evidence>
<dbReference type="AlphaFoldDB" id="A0AA35RMP8"/>
<sequence>MNTRVECRQSSEPLGKSGLVPLVMTRTVVNIVQQLYIHFYLPLLSLANFHVPAKDNVFDDVIFTEIYGQAANKIIQQYKDDALGLPSFPQNKRPRYDRYDRPHSGTPGRFGPPRGQYGHPGGYGHAGGYRNPYGSGGGGGGGGYARGGGGYPPAGGYGGYRPMYPPYASPMYGGPPPPPRRGNFGYGPPSGSSYGGGGGGGRSPYGYGPPPSRGYYGRY</sequence>
<feature type="region of interest" description="Disordered" evidence="1">
    <location>
        <begin position="168"/>
        <end position="219"/>
    </location>
</feature>
<protein>
    <submittedName>
        <fullName evidence="2">Uncharacterized protein</fullName>
    </submittedName>
</protein>
<feature type="region of interest" description="Disordered" evidence="1">
    <location>
        <begin position="85"/>
        <end position="124"/>
    </location>
</feature>
<feature type="compositionally biased region" description="Basic and acidic residues" evidence="1">
    <location>
        <begin position="94"/>
        <end position="103"/>
    </location>
</feature>
<feature type="compositionally biased region" description="Pro residues" evidence="1">
    <location>
        <begin position="168"/>
        <end position="180"/>
    </location>
</feature>
<evidence type="ECO:0000313" key="2">
    <source>
        <dbReference type="EMBL" id="CAI8014324.1"/>
    </source>
</evidence>